<gene>
    <name evidence="1" type="ORF">GS634_18685</name>
</gene>
<dbReference type="SUPFAM" id="SSF55331">
    <property type="entry name" value="Tautomerase/MIF"/>
    <property type="match status" value="1"/>
</dbReference>
<protein>
    <submittedName>
        <fullName evidence="1">5-carboxymethyl-2-hydroxymuconate isomerase</fullName>
    </submittedName>
</protein>
<evidence type="ECO:0000313" key="2">
    <source>
        <dbReference type="Proteomes" id="UP000597886"/>
    </source>
</evidence>
<dbReference type="InterPro" id="IPR014347">
    <property type="entry name" value="Tautomerase/MIF_sf"/>
</dbReference>
<accession>A0AA91C0M0</accession>
<sequence length="132" mass="14623">MPHFHVEYSGNLEDRIDMDGLCECIRSTAAGIETFPMPGIRVRATRVDHYAIADGNPAHGFIDISIRLRAGRSADVKEDATQRIFEAVKTYLAPVFSQHSIALSLEMRDIDPKLSPKAGTIRDHLSATTQET</sequence>
<keyword evidence="1" id="KW-0413">Isomerase</keyword>
<dbReference type="Proteomes" id="UP000597886">
    <property type="component" value="Unassembled WGS sequence"/>
</dbReference>
<reference evidence="1" key="1">
    <citation type="submission" date="2019-12" db="EMBL/GenBank/DDBJ databases">
        <title>Ruegeria JWLKs population differentiation of coral mucus and skeleton niches.</title>
        <authorList>
            <person name="Luo D."/>
        </authorList>
    </citation>
    <scope>NUCLEOTIDE SEQUENCE</scope>
    <source>
        <strain evidence="1">HKCCD6181</strain>
    </source>
</reference>
<dbReference type="PANTHER" id="PTHR37950">
    <property type="entry name" value="4-HYDROXYPHENYLACETATE CATABOLISM PROTEIN"/>
    <property type="match status" value="1"/>
</dbReference>
<name>A0AA91C0M0_9RHOB</name>
<comment type="caution">
    <text evidence="1">The sequence shown here is derived from an EMBL/GenBank/DDBJ whole genome shotgun (WGS) entry which is preliminary data.</text>
</comment>
<dbReference type="Pfam" id="PF02962">
    <property type="entry name" value="CHMI"/>
    <property type="match status" value="1"/>
</dbReference>
<dbReference type="AlphaFoldDB" id="A0AA91C0M0"/>
<dbReference type="EMBL" id="WVRA01000008">
    <property type="protein sequence ID" value="NOE20156.1"/>
    <property type="molecule type" value="Genomic_DNA"/>
</dbReference>
<proteinExistence type="predicted"/>
<dbReference type="GO" id="GO:0008704">
    <property type="term" value="F:5-carboxymethyl-2-hydroxymuconate delta-isomerase activity"/>
    <property type="evidence" value="ECO:0007669"/>
    <property type="project" value="InterPro"/>
</dbReference>
<dbReference type="PANTHER" id="PTHR37950:SF1">
    <property type="entry name" value="4-HYDROXYPHENYLACETATE CATABOLISM PROTEIN"/>
    <property type="match status" value="1"/>
</dbReference>
<organism evidence="1 2">
    <name type="scientific">Ruegeria atlantica</name>
    <dbReference type="NCBI Taxonomy" id="81569"/>
    <lineage>
        <taxon>Bacteria</taxon>
        <taxon>Pseudomonadati</taxon>
        <taxon>Pseudomonadota</taxon>
        <taxon>Alphaproteobacteria</taxon>
        <taxon>Rhodobacterales</taxon>
        <taxon>Roseobacteraceae</taxon>
        <taxon>Ruegeria</taxon>
    </lineage>
</organism>
<evidence type="ECO:0000313" key="1">
    <source>
        <dbReference type="EMBL" id="NOE20156.1"/>
    </source>
</evidence>
<dbReference type="CDD" id="cd00580">
    <property type="entry name" value="CHMI"/>
    <property type="match status" value="1"/>
</dbReference>
<dbReference type="Gene3D" id="3.30.429.10">
    <property type="entry name" value="Macrophage Migration Inhibitory Factor"/>
    <property type="match status" value="1"/>
</dbReference>
<dbReference type="InterPro" id="IPR004220">
    <property type="entry name" value="5-COMe_2-OHmuconate_Isoase"/>
</dbReference>
<dbReference type="RefSeq" id="WP_171229363.1">
    <property type="nucleotide sequence ID" value="NZ_WVRA01000008.1"/>
</dbReference>